<proteinExistence type="predicted"/>
<dbReference type="Proteomes" id="UP000296706">
    <property type="component" value="Chromosome"/>
</dbReference>
<keyword evidence="1" id="KW-1133">Transmembrane helix</keyword>
<accession>A0A4D6H860</accession>
<dbReference type="KEGG" id="hsn:DV733_00570"/>
<gene>
    <name evidence="2" type="ORF">DV733_00570</name>
</gene>
<evidence type="ECO:0000313" key="3">
    <source>
        <dbReference type="Proteomes" id="UP000296706"/>
    </source>
</evidence>
<name>A0A4D6H860_9EURY</name>
<feature type="transmembrane region" description="Helical" evidence="1">
    <location>
        <begin position="34"/>
        <end position="53"/>
    </location>
</feature>
<keyword evidence="1" id="KW-0812">Transmembrane</keyword>
<protein>
    <submittedName>
        <fullName evidence="2">Uncharacterized protein</fullName>
    </submittedName>
</protein>
<evidence type="ECO:0000313" key="2">
    <source>
        <dbReference type="EMBL" id="QCC49805.1"/>
    </source>
</evidence>
<dbReference type="GeneID" id="39846317"/>
<keyword evidence="3" id="KW-1185">Reference proteome</keyword>
<organism evidence="2 3">
    <name type="scientific">Halapricum salinum</name>
    <dbReference type="NCBI Taxonomy" id="1457250"/>
    <lineage>
        <taxon>Archaea</taxon>
        <taxon>Methanobacteriati</taxon>
        <taxon>Methanobacteriota</taxon>
        <taxon>Stenosarchaea group</taxon>
        <taxon>Halobacteria</taxon>
        <taxon>Halobacteriales</taxon>
        <taxon>Haloarculaceae</taxon>
        <taxon>Halapricum</taxon>
    </lineage>
</organism>
<sequence length="59" mass="5960">MDESDVENRDILAAVGAVVIAIGVMTAFDLARGAAIAWVLNVGVAAVIGLFVFSARAAA</sequence>
<feature type="transmembrane region" description="Helical" evidence="1">
    <location>
        <begin position="12"/>
        <end position="28"/>
    </location>
</feature>
<evidence type="ECO:0000256" key="1">
    <source>
        <dbReference type="SAM" id="Phobius"/>
    </source>
</evidence>
<dbReference type="EMBL" id="CP031310">
    <property type="protein sequence ID" value="QCC49805.1"/>
    <property type="molecule type" value="Genomic_DNA"/>
</dbReference>
<dbReference type="RefSeq" id="WP_049993251.1">
    <property type="nucleotide sequence ID" value="NZ_CP031310.1"/>
</dbReference>
<dbReference type="AlphaFoldDB" id="A0A4D6H860"/>
<keyword evidence="1" id="KW-0472">Membrane</keyword>
<reference evidence="2 3" key="1">
    <citation type="journal article" date="2019" name="Nat. Commun.">
        <title>A new type of DNA phosphorothioation-based antiviral system in archaea.</title>
        <authorList>
            <person name="Xiong L."/>
            <person name="Liu S."/>
            <person name="Chen S."/>
            <person name="Xiao Y."/>
            <person name="Zhu B."/>
            <person name="Gao Y."/>
            <person name="Zhang Y."/>
            <person name="Chen B."/>
            <person name="Luo J."/>
            <person name="Deng Z."/>
            <person name="Chen X."/>
            <person name="Wang L."/>
            <person name="Chen S."/>
        </authorList>
    </citation>
    <scope>NUCLEOTIDE SEQUENCE [LARGE SCALE GENOMIC DNA]</scope>
    <source>
        <strain evidence="2 3">CBA1105</strain>
    </source>
</reference>